<name>A0A1Y2HQH1_9FUNG</name>
<dbReference type="Gene3D" id="3.40.50.720">
    <property type="entry name" value="NAD(P)-binding Rossmann-like Domain"/>
    <property type="match status" value="1"/>
</dbReference>
<dbReference type="AlphaFoldDB" id="A0A1Y2HQH1"/>
<dbReference type="STRING" id="765915.A0A1Y2HQH1"/>
<evidence type="ECO:0000256" key="2">
    <source>
        <dbReference type="RuleBase" id="RU000363"/>
    </source>
</evidence>
<dbReference type="InterPro" id="IPR020904">
    <property type="entry name" value="Sc_DH/Rdtase_CS"/>
</dbReference>
<dbReference type="Pfam" id="PF00106">
    <property type="entry name" value="adh_short"/>
    <property type="match status" value="1"/>
</dbReference>
<proteinExistence type="inferred from homology"/>
<dbReference type="OrthoDB" id="498125at2759"/>
<dbReference type="PRINTS" id="PR00081">
    <property type="entry name" value="GDHRDH"/>
</dbReference>
<dbReference type="PRINTS" id="PR00080">
    <property type="entry name" value="SDRFAMILY"/>
</dbReference>
<evidence type="ECO:0000256" key="1">
    <source>
        <dbReference type="ARBA" id="ARBA00022857"/>
    </source>
</evidence>
<accession>A0A1Y2HQH1</accession>
<dbReference type="PROSITE" id="PS00061">
    <property type="entry name" value="ADH_SHORT"/>
    <property type="match status" value="1"/>
</dbReference>
<sequence>MGPTLNATQVAAAGATDVQGSLTTDPLANGAVPVIPAYQLQFMAFFTALANWLLPVLDHIDFARGWLEGLVFGPKSAPVRQGTAIDAVVLTGASTGIGYDAALTLAKRGIVVFAGVRSQKDLDRLSDLGVSTLIPIQLDVASPQSIRNAVAEVSSILEARDGTVQLVGVVNNAGIPHSSTMDTTTRDAIERVFDVNVFGALEVTQAFLPLIRQHGRGGRVVVIGSVAGIATVPLNGVYSASKKAVEGLFEGLRLEIASEGIHVSIIRPGSIGTPLWNKFTDDTSAKGRKFAELAKTIGHASGIAPSHVTRSILHALTSTYPLHYYAVGLDARAIFALISKVPSRLYDLVLRSAMLKD</sequence>
<dbReference type="EMBL" id="MCFL01000018">
    <property type="protein sequence ID" value="ORZ36194.1"/>
    <property type="molecule type" value="Genomic_DNA"/>
</dbReference>
<dbReference type="PANTHER" id="PTHR43313">
    <property type="entry name" value="SHORT-CHAIN DEHYDROGENASE/REDUCTASE FAMILY 9C"/>
    <property type="match status" value="1"/>
</dbReference>
<dbReference type="InterPro" id="IPR036291">
    <property type="entry name" value="NAD(P)-bd_dom_sf"/>
</dbReference>
<evidence type="ECO:0000313" key="3">
    <source>
        <dbReference type="EMBL" id="ORZ36194.1"/>
    </source>
</evidence>
<keyword evidence="4" id="KW-1185">Reference proteome</keyword>
<comment type="similarity">
    <text evidence="2">Belongs to the short-chain dehydrogenases/reductases (SDR) family.</text>
</comment>
<dbReference type="GO" id="GO:0016491">
    <property type="term" value="F:oxidoreductase activity"/>
    <property type="evidence" value="ECO:0007669"/>
    <property type="project" value="TreeGrafter"/>
</dbReference>
<reference evidence="3 4" key="1">
    <citation type="submission" date="2016-07" db="EMBL/GenBank/DDBJ databases">
        <title>Pervasive Adenine N6-methylation of Active Genes in Fungi.</title>
        <authorList>
            <consortium name="DOE Joint Genome Institute"/>
            <person name="Mondo S.J."/>
            <person name="Dannebaum R.O."/>
            <person name="Kuo R.C."/>
            <person name="Labutti K."/>
            <person name="Haridas S."/>
            <person name="Kuo A."/>
            <person name="Salamov A."/>
            <person name="Ahrendt S.R."/>
            <person name="Lipzen A."/>
            <person name="Sullivan W."/>
            <person name="Andreopoulos W.B."/>
            <person name="Clum A."/>
            <person name="Lindquist E."/>
            <person name="Daum C."/>
            <person name="Ramamoorthy G.K."/>
            <person name="Gryganskyi A."/>
            <person name="Culley D."/>
            <person name="Magnuson J.K."/>
            <person name="James T.Y."/>
            <person name="O'Malley M.A."/>
            <person name="Stajich J.E."/>
            <person name="Spatafora J.W."/>
            <person name="Visel A."/>
            <person name="Grigoriev I.V."/>
        </authorList>
    </citation>
    <scope>NUCLEOTIDE SEQUENCE [LARGE SCALE GENOMIC DNA]</scope>
    <source>
        <strain evidence="3 4">PL171</strain>
    </source>
</reference>
<gene>
    <name evidence="3" type="ORF">BCR44DRAFT_1084443</name>
</gene>
<protein>
    <submittedName>
        <fullName evidence="3">Uncharacterized protein</fullName>
    </submittedName>
</protein>
<comment type="caution">
    <text evidence="3">The sequence shown here is derived from an EMBL/GenBank/DDBJ whole genome shotgun (WGS) entry which is preliminary data.</text>
</comment>
<dbReference type="GO" id="GO:0008202">
    <property type="term" value="P:steroid metabolic process"/>
    <property type="evidence" value="ECO:0007669"/>
    <property type="project" value="TreeGrafter"/>
</dbReference>
<dbReference type="InterPro" id="IPR002347">
    <property type="entry name" value="SDR_fam"/>
</dbReference>
<dbReference type="Proteomes" id="UP000193411">
    <property type="component" value="Unassembled WGS sequence"/>
</dbReference>
<evidence type="ECO:0000313" key="4">
    <source>
        <dbReference type="Proteomes" id="UP000193411"/>
    </source>
</evidence>
<dbReference type="SUPFAM" id="SSF51735">
    <property type="entry name" value="NAD(P)-binding Rossmann-fold domains"/>
    <property type="match status" value="1"/>
</dbReference>
<dbReference type="PANTHER" id="PTHR43313:SF1">
    <property type="entry name" value="3BETA-HYDROXYSTEROID DEHYDROGENASE DHS-16"/>
    <property type="match status" value="1"/>
</dbReference>
<keyword evidence="1" id="KW-0521">NADP</keyword>
<organism evidence="3 4">
    <name type="scientific">Catenaria anguillulae PL171</name>
    <dbReference type="NCBI Taxonomy" id="765915"/>
    <lineage>
        <taxon>Eukaryota</taxon>
        <taxon>Fungi</taxon>
        <taxon>Fungi incertae sedis</taxon>
        <taxon>Blastocladiomycota</taxon>
        <taxon>Blastocladiomycetes</taxon>
        <taxon>Blastocladiales</taxon>
        <taxon>Catenariaceae</taxon>
        <taxon>Catenaria</taxon>
    </lineage>
</organism>